<keyword evidence="3" id="KW-0732">Signal</keyword>
<evidence type="ECO:0000313" key="9">
    <source>
        <dbReference type="Proteomes" id="UP001411173"/>
    </source>
</evidence>
<keyword evidence="4" id="KW-0574">Periplasm</keyword>
<evidence type="ECO:0000256" key="1">
    <source>
        <dbReference type="ARBA" id="ARBA00004418"/>
    </source>
</evidence>
<dbReference type="RefSeq" id="WP_090082737.1">
    <property type="nucleotide sequence ID" value="NZ_JBCIVJ010000001.1"/>
</dbReference>
<evidence type="ECO:0000256" key="5">
    <source>
        <dbReference type="ARBA" id="ARBA00023186"/>
    </source>
</evidence>
<evidence type="ECO:0000259" key="6">
    <source>
        <dbReference type="Pfam" id="PF00345"/>
    </source>
</evidence>
<keyword evidence="5" id="KW-0143">Chaperone</keyword>
<dbReference type="EMBL" id="JBCIVJ010000001">
    <property type="protein sequence ID" value="MEN0577861.1"/>
    <property type="molecule type" value="Genomic_DNA"/>
</dbReference>
<dbReference type="Pfam" id="PF02753">
    <property type="entry name" value="PapD_C"/>
    <property type="match status" value="1"/>
</dbReference>
<dbReference type="InterPro" id="IPR013783">
    <property type="entry name" value="Ig-like_fold"/>
</dbReference>
<dbReference type="PRINTS" id="PR00969">
    <property type="entry name" value="CHAPERONPILI"/>
</dbReference>
<dbReference type="InterPro" id="IPR016148">
    <property type="entry name" value="Pili_assmbl_chaperone_C"/>
</dbReference>
<sequence>MSQLTFINIILAALLLSPQVKPQASVSIENTRVIYSANAKEATIRLTNYSQKPVLVQSWLDDGDPDTSPVSTSTPFILTPPICRIDGEHGQTLRIQILNPTALPIDREAVYWINIVDIPLKPPTTRKEDLMIVALRSRIKLFYRPKDLKGSPELAVRQLYWRNTGESIIAINNSQWHISLTSIITPQGIFPANMIPPLSSRTFNHKIASGTPFQFTWLNDYGALQKNHAVIKH</sequence>
<dbReference type="InterPro" id="IPR016147">
    <property type="entry name" value="Pili_assmbl_chaperone_N"/>
</dbReference>
<dbReference type="SUPFAM" id="SSF49584">
    <property type="entry name" value="Periplasmic chaperone C-domain"/>
    <property type="match status" value="1"/>
</dbReference>
<organism evidence="8 9">
    <name type="scientific">Phytobacter palmae</name>
    <dbReference type="NCBI Taxonomy" id="1855371"/>
    <lineage>
        <taxon>Bacteria</taxon>
        <taxon>Pseudomonadati</taxon>
        <taxon>Pseudomonadota</taxon>
        <taxon>Gammaproteobacteria</taxon>
        <taxon>Enterobacterales</taxon>
        <taxon>Enterobacteriaceae</taxon>
        <taxon>Phytobacter</taxon>
    </lineage>
</organism>
<dbReference type="InterPro" id="IPR036316">
    <property type="entry name" value="Pili_assmbl_chap_C_dom_sf"/>
</dbReference>
<dbReference type="Pfam" id="PF00345">
    <property type="entry name" value="PapD_N"/>
    <property type="match status" value="1"/>
</dbReference>
<dbReference type="Proteomes" id="UP001411173">
    <property type="component" value="Unassembled WGS sequence"/>
</dbReference>
<reference evidence="8 9" key="1">
    <citation type="submission" date="2024-02" db="EMBL/GenBank/DDBJ databases">
        <title>Whole genome of MDR Enterobacteriaceae from southern Thailand.</title>
        <authorList>
            <person name="Surachat K."/>
        </authorList>
    </citation>
    <scope>NUCLEOTIDE SEQUENCE [LARGE SCALE GENOMIC DNA]</scope>
    <source>
        <strain evidence="8 9">PSU_29</strain>
    </source>
</reference>
<gene>
    <name evidence="8" type="ORF">AAIG39_02430</name>
</gene>
<evidence type="ECO:0000313" key="8">
    <source>
        <dbReference type="EMBL" id="MEN0577861.1"/>
    </source>
</evidence>
<evidence type="ECO:0000256" key="4">
    <source>
        <dbReference type="ARBA" id="ARBA00022764"/>
    </source>
</evidence>
<dbReference type="InterPro" id="IPR008962">
    <property type="entry name" value="PapD-like_sf"/>
</dbReference>
<evidence type="ECO:0000256" key="2">
    <source>
        <dbReference type="ARBA" id="ARBA00007399"/>
    </source>
</evidence>
<protein>
    <submittedName>
        <fullName evidence="8">Molecular chaperone</fullName>
    </submittedName>
</protein>
<dbReference type="InterPro" id="IPR050643">
    <property type="entry name" value="Periplasmic_pilus_chap"/>
</dbReference>
<evidence type="ECO:0000259" key="7">
    <source>
        <dbReference type="Pfam" id="PF02753"/>
    </source>
</evidence>
<dbReference type="InterPro" id="IPR001829">
    <property type="entry name" value="Pili_assmbl_chaperone_bac"/>
</dbReference>
<accession>A0ABU9UZQ7</accession>
<feature type="domain" description="Pili assembly chaperone C-terminal" evidence="7">
    <location>
        <begin position="172"/>
        <end position="225"/>
    </location>
</feature>
<dbReference type="PANTHER" id="PTHR30251">
    <property type="entry name" value="PILUS ASSEMBLY CHAPERONE"/>
    <property type="match status" value="1"/>
</dbReference>
<dbReference type="SUPFAM" id="SSF49354">
    <property type="entry name" value="PapD-like"/>
    <property type="match status" value="1"/>
</dbReference>
<comment type="caution">
    <text evidence="8">The sequence shown here is derived from an EMBL/GenBank/DDBJ whole genome shotgun (WGS) entry which is preliminary data.</text>
</comment>
<dbReference type="Gene3D" id="2.60.40.10">
    <property type="entry name" value="Immunoglobulins"/>
    <property type="match status" value="2"/>
</dbReference>
<evidence type="ECO:0000256" key="3">
    <source>
        <dbReference type="ARBA" id="ARBA00022729"/>
    </source>
</evidence>
<comment type="subcellular location">
    <subcellularLocation>
        <location evidence="1">Periplasm</location>
    </subcellularLocation>
</comment>
<proteinExistence type="inferred from homology"/>
<dbReference type="PANTHER" id="PTHR30251:SF2">
    <property type="entry name" value="FIMBRIAL CHAPERONE YADV-RELATED"/>
    <property type="match status" value="1"/>
</dbReference>
<keyword evidence="9" id="KW-1185">Reference proteome</keyword>
<comment type="similarity">
    <text evidence="2">Belongs to the periplasmic pilus chaperone family.</text>
</comment>
<name>A0ABU9UZQ7_9ENTR</name>
<feature type="domain" description="Pili assembly chaperone N-terminal" evidence="6">
    <location>
        <begin position="26"/>
        <end position="148"/>
    </location>
</feature>